<evidence type="ECO:0000313" key="3">
    <source>
        <dbReference type="Proteomes" id="UP000076967"/>
    </source>
</evidence>
<feature type="compositionally biased region" description="Basic and acidic residues" evidence="1">
    <location>
        <begin position="26"/>
        <end position="50"/>
    </location>
</feature>
<reference evidence="2 3" key="1">
    <citation type="submission" date="2016-03" db="EMBL/GenBank/DDBJ databases">
        <title>Draft genome sequence of Paenibacillus glacialis DSM 22343.</title>
        <authorList>
            <person name="Shin S.-K."/>
            <person name="Yi H."/>
        </authorList>
    </citation>
    <scope>NUCLEOTIDE SEQUENCE [LARGE SCALE GENOMIC DNA]</scope>
    <source>
        <strain evidence="2 3">DSM 22343</strain>
    </source>
</reference>
<dbReference type="RefSeq" id="WP_068536539.1">
    <property type="nucleotide sequence ID" value="NZ_LVJH01000051.1"/>
</dbReference>
<proteinExistence type="predicted"/>
<organism evidence="2 3">
    <name type="scientific">Paenibacillus glacialis</name>
    <dbReference type="NCBI Taxonomy" id="494026"/>
    <lineage>
        <taxon>Bacteria</taxon>
        <taxon>Bacillati</taxon>
        <taxon>Bacillota</taxon>
        <taxon>Bacilli</taxon>
        <taxon>Bacillales</taxon>
        <taxon>Paenibacillaceae</taxon>
        <taxon>Paenibacillus</taxon>
    </lineage>
</organism>
<dbReference type="STRING" id="494026.PGLA_20755"/>
<dbReference type="Proteomes" id="UP000076967">
    <property type="component" value="Unassembled WGS sequence"/>
</dbReference>
<protein>
    <submittedName>
        <fullName evidence="2">Uncharacterized protein</fullName>
    </submittedName>
</protein>
<gene>
    <name evidence="2" type="ORF">PGLA_20755</name>
</gene>
<name>A0A162M2R1_9BACL</name>
<sequence length="110" mass="12314">MKKILMISISACSSRAGNGDVAQTQNEDKTTEKLAEVKTTEKSAGEKQEGTKSNGGKKTIVFSTLYHYGLLKLRRNMKLSILISRLSLNIYSRIRSIPFWSNPSRCIQAF</sequence>
<accession>A0A162M2R1</accession>
<feature type="region of interest" description="Disordered" evidence="1">
    <location>
        <begin position="15"/>
        <end position="55"/>
    </location>
</feature>
<dbReference type="AlphaFoldDB" id="A0A162M2R1"/>
<feature type="compositionally biased region" description="Polar residues" evidence="1">
    <location>
        <begin position="15"/>
        <end position="25"/>
    </location>
</feature>
<evidence type="ECO:0000313" key="2">
    <source>
        <dbReference type="EMBL" id="OAB37593.1"/>
    </source>
</evidence>
<keyword evidence="3" id="KW-1185">Reference proteome</keyword>
<dbReference type="EMBL" id="LVJH01000051">
    <property type="protein sequence ID" value="OAB37593.1"/>
    <property type="molecule type" value="Genomic_DNA"/>
</dbReference>
<evidence type="ECO:0000256" key="1">
    <source>
        <dbReference type="SAM" id="MobiDB-lite"/>
    </source>
</evidence>
<comment type="caution">
    <text evidence="2">The sequence shown here is derived from an EMBL/GenBank/DDBJ whole genome shotgun (WGS) entry which is preliminary data.</text>
</comment>